<evidence type="ECO:0000256" key="2">
    <source>
        <dbReference type="ARBA" id="ARBA00022980"/>
    </source>
</evidence>
<feature type="region of interest" description="Disordered" evidence="4">
    <location>
        <begin position="1"/>
        <end position="27"/>
    </location>
</feature>
<dbReference type="NCBIfam" id="TIGR00855">
    <property type="entry name" value="L12"/>
    <property type="match status" value="1"/>
</dbReference>
<keyword evidence="3" id="KW-0687">Ribonucleoprotein</keyword>
<evidence type="ECO:0000259" key="5">
    <source>
        <dbReference type="Pfam" id="PF00542"/>
    </source>
</evidence>
<dbReference type="FunFam" id="3.30.1390.10:FF:000001">
    <property type="entry name" value="50S ribosomal protein L7/L12"/>
    <property type="match status" value="1"/>
</dbReference>
<comment type="caution">
    <text evidence="6">The sequence shown here is derived from an EMBL/GenBank/DDBJ whole genome shotgun (WGS) entry which is preliminary data.</text>
</comment>
<gene>
    <name evidence="6" type="ORF">WJX72_007836</name>
</gene>
<dbReference type="GO" id="GO:0006412">
    <property type="term" value="P:translation"/>
    <property type="evidence" value="ECO:0007669"/>
    <property type="project" value="InterPro"/>
</dbReference>
<reference evidence="6 7" key="1">
    <citation type="journal article" date="2024" name="Nat. Commun.">
        <title>Phylogenomics reveals the evolutionary origins of lichenization in chlorophyte algae.</title>
        <authorList>
            <person name="Puginier C."/>
            <person name="Libourel C."/>
            <person name="Otte J."/>
            <person name="Skaloud P."/>
            <person name="Haon M."/>
            <person name="Grisel S."/>
            <person name="Petersen M."/>
            <person name="Berrin J.G."/>
            <person name="Delaux P.M."/>
            <person name="Dal Grande F."/>
            <person name="Keller J."/>
        </authorList>
    </citation>
    <scope>NUCLEOTIDE SEQUENCE [LARGE SCALE GENOMIC DNA]</scope>
    <source>
        <strain evidence="6 7">SAG 2043</strain>
    </source>
</reference>
<comment type="similarity">
    <text evidence="1">Belongs to the bacterial ribosomal protein bL12 family.</text>
</comment>
<dbReference type="GO" id="GO:0005840">
    <property type="term" value="C:ribosome"/>
    <property type="evidence" value="ECO:0007669"/>
    <property type="project" value="UniProtKB-KW"/>
</dbReference>
<dbReference type="GO" id="GO:0003729">
    <property type="term" value="F:mRNA binding"/>
    <property type="evidence" value="ECO:0007669"/>
    <property type="project" value="TreeGrafter"/>
</dbReference>
<organism evidence="6 7">
    <name type="scientific">[Myrmecia] bisecta</name>
    <dbReference type="NCBI Taxonomy" id="41462"/>
    <lineage>
        <taxon>Eukaryota</taxon>
        <taxon>Viridiplantae</taxon>
        <taxon>Chlorophyta</taxon>
        <taxon>core chlorophytes</taxon>
        <taxon>Trebouxiophyceae</taxon>
        <taxon>Trebouxiales</taxon>
        <taxon>Trebouxiaceae</taxon>
        <taxon>Myrmecia</taxon>
    </lineage>
</organism>
<dbReference type="SUPFAM" id="SSF54736">
    <property type="entry name" value="ClpS-like"/>
    <property type="match status" value="1"/>
</dbReference>
<keyword evidence="7" id="KW-1185">Reference proteome</keyword>
<dbReference type="EMBL" id="JALJOR010000008">
    <property type="protein sequence ID" value="KAK9813031.1"/>
    <property type="molecule type" value="Genomic_DNA"/>
</dbReference>
<evidence type="ECO:0000313" key="7">
    <source>
        <dbReference type="Proteomes" id="UP001489004"/>
    </source>
</evidence>
<protein>
    <recommendedName>
        <fullName evidence="5">Large ribosomal subunit protein bL12 C-terminal domain-containing protein</fullName>
    </recommendedName>
</protein>
<evidence type="ECO:0000256" key="4">
    <source>
        <dbReference type="SAM" id="MobiDB-lite"/>
    </source>
</evidence>
<evidence type="ECO:0000256" key="1">
    <source>
        <dbReference type="ARBA" id="ARBA00007197"/>
    </source>
</evidence>
<sequence>MGGFGGGGGAPQAAAAPADAPAAAPVEEKTEFDLKLDGFDAAAKIKVIKEVRAMTDLGLKEAKELVEKSPAVLKKGLKKEEAEELKKKLEAAGAKVSLE</sequence>
<feature type="compositionally biased region" description="Low complexity" evidence="4">
    <location>
        <begin position="11"/>
        <end position="25"/>
    </location>
</feature>
<evidence type="ECO:0000313" key="6">
    <source>
        <dbReference type="EMBL" id="KAK9813031.1"/>
    </source>
</evidence>
<accession>A0AAW1PX42</accession>
<feature type="domain" description="Large ribosomal subunit protein bL12 C-terminal" evidence="5">
    <location>
        <begin position="32"/>
        <end position="99"/>
    </location>
</feature>
<dbReference type="GO" id="GO:0003735">
    <property type="term" value="F:structural constituent of ribosome"/>
    <property type="evidence" value="ECO:0007669"/>
    <property type="project" value="InterPro"/>
</dbReference>
<dbReference type="Gene3D" id="3.30.1390.10">
    <property type="match status" value="1"/>
</dbReference>
<dbReference type="InterPro" id="IPR000206">
    <property type="entry name" value="Ribosomal_bL12"/>
</dbReference>
<keyword evidence="2" id="KW-0689">Ribosomal protein</keyword>
<dbReference type="InterPro" id="IPR013823">
    <property type="entry name" value="Ribosomal_bL12_C"/>
</dbReference>
<dbReference type="Proteomes" id="UP001489004">
    <property type="component" value="Unassembled WGS sequence"/>
</dbReference>
<dbReference type="AlphaFoldDB" id="A0AAW1PX42"/>
<proteinExistence type="inferred from homology"/>
<name>A0AAW1PX42_9CHLO</name>
<evidence type="ECO:0000256" key="3">
    <source>
        <dbReference type="ARBA" id="ARBA00023274"/>
    </source>
</evidence>
<dbReference type="InterPro" id="IPR014719">
    <property type="entry name" value="Ribosomal_bL12_C/ClpS-like"/>
</dbReference>
<dbReference type="GO" id="GO:1990904">
    <property type="term" value="C:ribonucleoprotein complex"/>
    <property type="evidence" value="ECO:0007669"/>
    <property type="project" value="UniProtKB-KW"/>
</dbReference>
<feature type="compositionally biased region" description="Gly residues" evidence="4">
    <location>
        <begin position="1"/>
        <end position="10"/>
    </location>
</feature>
<dbReference type="Pfam" id="PF00542">
    <property type="entry name" value="Ribosomal_L12"/>
    <property type="match status" value="1"/>
</dbReference>
<dbReference type="PANTHER" id="PTHR45987">
    <property type="entry name" value="39S RIBOSOMAL PROTEIN L12"/>
    <property type="match status" value="1"/>
</dbReference>
<dbReference type="PANTHER" id="PTHR45987:SF4">
    <property type="entry name" value="LARGE RIBOSOMAL SUBUNIT PROTEIN BL12M"/>
    <property type="match status" value="1"/>
</dbReference>